<dbReference type="Proteomes" id="UP001424441">
    <property type="component" value="Unassembled WGS sequence"/>
</dbReference>
<proteinExistence type="inferred from homology"/>
<dbReference type="CDD" id="cd03088">
    <property type="entry name" value="ManB"/>
    <property type="match status" value="1"/>
</dbReference>
<evidence type="ECO:0000259" key="9">
    <source>
        <dbReference type="Pfam" id="PF02879"/>
    </source>
</evidence>
<feature type="domain" description="Alpha-D-phosphohexomutase C-terminal" evidence="7">
    <location>
        <begin position="415"/>
        <end position="463"/>
    </location>
</feature>
<evidence type="ECO:0000256" key="6">
    <source>
        <dbReference type="ARBA" id="ARBA00023235"/>
    </source>
</evidence>
<keyword evidence="5" id="KW-0460">Magnesium</keyword>
<comment type="similarity">
    <text evidence="2">Belongs to the phosphohexose mutase family.</text>
</comment>
<gene>
    <name evidence="11" type="primary">uppO</name>
    <name evidence="11" type="ORF">GCM10008943_04730</name>
</gene>
<dbReference type="InterPro" id="IPR005846">
    <property type="entry name" value="A-D-PHexomutase_a/b/a-III"/>
</dbReference>
<dbReference type="InterPro" id="IPR036900">
    <property type="entry name" value="A-D-PHexomutase_C_sf"/>
</dbReference>
<feature type="domain" description="Alpha-D-phosphohexomutase alpha/beta/alpha" evidence="10">
    <location>
        <begin position="262"/>
        <end position="373"/>
    </location>
</feature>
<dbReference type="EMBL" id="BAAADE010000001">
    <property type="protein sequence ID" value="GAA0592741.1"/>
    <property type="molecule type" value="Genomic_DNA"/>
</dbReference>
<dbReference type="InterPro" id="IPR050060">
    <property type="entry name" value="Phosphoglucosamine_mutase"/>
</dbReference>
<evidence type="ECO:0000256" key="3">
    <source>
        <dbReference type="ARBA" id="ARBA00022553"/>
    </source>
</evidence>
<feature type="domain" description="Alpha-D-phosphohexomutase alpha/beta/alpha" evidence="9">
    <location>
        <begin position="160"/>
        <end position="257"/>
    </location>
</feature>
<evidence type="ECO:0000256" key="5">
    <source>
        <dbReference type="ARBA" id="ARBA00022842"/>
    </source>
</evidence>
<accession>A0ABN1FKJ5</accession>
<reference evidence="11 12" key="1">
    <citation type="journal article" date="2019" name="Int. J. Syst. Evol. Microbiol.">
        <title>The Global Catalogue of Microorganisms (GCM) 10K type strain sequencing project: providing services to taxonomists for standard genome sequencing and annotation.</title>
        <authorList>
            <consortium name="The Broad Institute Genomics Platform"/>
            <consortium name="The Broad Institute Genome Sequencing Center for Infectious Disease"/>
            <person name="Wu L."/>
            <person name="Ma J."/>
        </authorList>
    </citation>
    <scope>NUCLEOTIDE SEQUENCE [LARGE SCALE GENOMIC DNA]</scope>
    <source>
        <strain evidence="11 12">JCM 15115</strain>
    </source>
</reference>
<evidence type="ECO:0000256" key="4">
    <source>
        <dbReference type="ARBA" id="ARBA00022723"/>
    </source>
</evidence>
<keyword evidence="12" id="KW-1185">Reference proteome</keyword>
<evidence type="ECO:0000259" key="10">
    <source>
        <dbReference type="Pfam" id="PF02880"/>
    </source>
</evidence>
<comment type="cofactor">
    <cofactor evidence="1">
        <name>Mg(2+)</name>
        <dbReference type="ChEBI" id="CHEBI:18420"/>
    </cofactor>
</comment>
<dbReference type="SUPFAM" id="SSF55957">
    <property type="entry name" value="Phosphoglucomutase, C-terminal domain"/>
    <property type="match status" value="1"/>
</dbReference>
<dbReference type="Pfam" id="PF02880">
    <property type="entry name" value="PGM_PMM_III"/>
    <property type="match status" value="1"/>
</dbReference>
<dbReference type="PANTHER" id="PTHR42946">
    <property type="entry name" value="PHOSPHOHEXOSE MUTASE"/>
    <property type="match status" value="1"/>
</dbReference>
<evidence type="ECO:0000313" key="11">
    <source>
        <dbReference type="EMBL" id="GAA0592741.1"/>
    </source>
</evidence>
<dbReference type="SUPFAM" id="SSF53738">
    <property type="entry name" value="Phosphoglucomutase, first 3 domains"/>
    <property type="match status" value="3"/>
</dbReference>
<evidence type="ECO:0000256" key="2">
    <source>
        <dbReference type="ARBA" id="ARBA00010231"/>
    </source>
</evidence>
<evidence type="ECO:0000259" key="8">
    <source>
        <dbReference type="Pfam" id="PF02878"/>
    </source>
</evidence>
<protein>
    <submittedName>
        <fullName evidence="11">Polysaccharide biosynthesis phosphomannomutase UppO</fullName>
    </submittedName>
</protein>
<dbReference type="InterPro" id="IPR016055">
    <property type="entry name" value="A-D-PHexomutase_a/b/a-I/II/III"/>
</dbReference>
<organism evidence="11 12">
    <name type="scientific">Paenochrobactrum glaciei</name>
    <dbReference type="NCBI Taxonomy" id="486407"/>
    <lineage>
        <taxon>Bacteria</taxon>
        <taxon>Pseudomonadati</taxon>
        <taxon>Pseudomonadota</taxon>
        <taxon>Alphaproteobacteria</taxon>
        <taxon>Hyphomicrobiales</taxon>
        <taxon>Brucellaceae</taxon>
        <taxon>Paenochrobactrum</taxon>
    </lineage>
</organism>
<keyword evidence="6" id="KW-0413">Isomerase</keyword>
<comment type="caution">
    <text evidence="11">The sequence shown here is derived from an EMBL/GenBank/DDBJ whole genome shotgun (WGS) entry which is preliminary data.</text>
</comment>
<dbReference type="InterPro" id="IPR005843">
    <property type="entry name" value="A-D-PHexomutase_C"/>
</dbReference>
<name>A0ABN1FKJ5_9HYPH</name>
<dbReference type="PANTHER" id="PTHR42946:SF1">
    <property type="entry name" value="PHOSPHOGLUCOMUTASE (ALPHA-D-GLUCOSE-1,6-BISPHOSPHATE-DEPENDENT)"/>
    <property type="match status" value="1"/>
</dbReference>
<dbReference type="Pfam" id="PF02879">
    <property type="entry name" value="PGM_PMM_II"/>
    <property type="match status" value="1"/>
</dbReference>
<feature type="domain" description="Alpha-D-phosphohexomutase alpha/beta/alpha" evidence="8">
    <location>
        <begin position="8"/>
        <end position="140"/>
    </location>
</feature>
<dbReference type="InterPro" id="IPR005845">
    <property type="entry name" value="A-D-PHexomutase_a/b/a-II"/>
</dbReference>
<evidence type="ECO:0000313" key="12">
    <source>
        <dbReference type="Proteomes" id="UP001424441"/>
    </source>
</evidence>
<dbReference type="Gene3D" id="3.40.120.10">
    <property type="entry name" value="Alpha-D-Glucose-1,6-Bisphosphate, subunit A, domain 3"/>
    <property type="match status" value="3"/>
</dbReference>
<sequence length="476" mass="51944">MGMTTHSLKFGTSGLRGLASELCGKPAYDYTLAFLKAMNDRQPIEAKAKVFVGQDLRPSSPQIAQYCLAAIQDMGFTPVDCGLLPTPALSFYAMRQDAPCIMITGSHIPDDRNGLKFYRPDGEIDKHDEQAIAQHYKQIEAGTHAHQLSDAVKDTKALAAYRDRYLNIFQKNVFKDLSVGVYQHTSVARDLIIDILQDLGAKVTALGRADKFVPVDTEALRPEDISLLKQWAGAHSFDLIVSTDGDADRPLIADENGDFIRGDLLGAITASWLKSDQIVVPVTANSALDDRFNTSRTKVGSPYVIQGMEEAIQHGAKSVLGFEANGGVLLGSDVHFEQATLTALPTRDALLPMLACMSQITALQQPLSAIAAQFEFRHALSDRLQNVPHEKSGAFIQRLSKQDASLMEALKPFGTIQQVDETDGIRLIFTDGSTLHYRASGNAPELRCYAEASDAHHAQHILQQGLNLADLETKGV</sequence>
<keyword evidence="4" id="KW-0479">Metal-binding</keyword>
<dbReference type="InterPro" id="IPR005844">
    <property type="entry name" value="A-D-PHexomutase_a/b/a-I"/>
</dbReference>
<keyword evidence="3" id="KW-0597">Phosphoprotein</keyword>
<dbReference type="Pfam" id="PF00408">
    <property type="entry name" value="PGM_PMM_IV"/>
    <property type="match status" value="1"/>
</dbReference>
<evidence type="ECO:0000259" key="7">
    <source>
        <dbReference type="Pfam" id="PF00408"/>
    </source>
</evidence>
<evidence type="ECO:0000256" key="1">
    <source>
        <dbReference type="ARBA" id="ARBA00001946"/>
    </source>
</evidence>
<dbReference type="Pfam" id="PF02878">
    <property type="entry name" value="PGM_PMM_I"/>
    <property type="match status" value="1"/>
</dbReference>
<dbReference type="Gene3D" id="3.30.310.50">
    <property type="entry name" value="Alpha-D-phosphohexomutase, C-terminal domain"/>
    <property type="match status" value="1"/>
</dbReference>